<reference evidence="2 3" key="1">
    <citation type="submission" date="2016-10" db="EMBL/GenBank/DDBJ databases">
        <authorList>
            <person name="Varghese N."/>
            <person name="Submissions S."/>
        </authorList>
    </citation>
    <scope>NUCLEOTIDE SEQUENCE [LARGE SCALE GENOMIC DNA]</scope>
    <source>
        <strain evidence="2 3">PL 12/M</strain>
    </source>
</reference>
<accession>A0A7Z7AXJ2</accession>
<dbReference type="Pfam" id="PF03781">
    <property type="entry name" value="FGE-sulfatase"/>
    <property type="match status" value="1"/>
</dbReference>
<dbReference type="PANTHER" id="PTHR23150">
    <property type="entry name" value="SULFATASE MODIFYING FACTOR 1, 2"/>
    <property type="match status" value="1"/>
</dbReference>
<sequence length="287" mass="31983">MIKRSYMTFIMCLVLLAAVLVSGCTGSDDTANEETQQEVAEDVTPAPEETVVDDSTFTNSIGMEFVKVPAGDFLMGAPEEEKYSDRAERPVHEVTIGKDFYIGVYEVTQDQWVKVMGENPSYFTGDGDLPVEKVSWADANQFIGILNSMEGTETYRLPTEAEWEYAARAGTETAFCFGDDTSMLVDYGWYDANSEDKTWPVGMKDANPWGLYDVYGNVAEWTQDEYHSNYYKAPTDGSEWTGGVSGTRVFRGGSWHNADIDCRSAVRDSIGQGSRVEYIGFRVVKDI</sequence>
<dbReference type="Proteomes" id="UP000199259">
    <property type="component" value="Unassembled WGS sequence"/>
</dbReference>
<dbReference type="EMBL" id="FNCA01000006">
    <property type="protein sequence ID" value="SDG03684.1"/>
    <property type="molecule type" value="Genomic_DNA"/>
</dbReference>
<protein>
    <submittedName>
        <fullName evidence="2">Formylglycine-generating enzyme, required for sulfatase activity, contains SUMF1/FGE domain</fullName>
    </submittedName>
</protein>
<dbReference type="InterPro" id="IPR005532">
    <property type="entry name" value="SUMF_dom"/>
</dbReference>
<feature type="domain" description="Sulfatase-modifying factor enzyme-like" evidence="1">
    <location>
        <begin position="64"/>
        <end position="285"/>
    </location>
</feature>
<evidence type="ECO:0000313" key="2">
    <source>
        <dbReference type="EMBL" id="SDG03684.1"/>
    </source>
</evidence>
<dbReference type="PANTHER" id="PTHR23150:SF19">
    <property type="entry name" value="FORMYLGLYCINE-GENERATING ENZYME"/>
    <property type="match status" value="1"/>
</dbReference>
<evidence type="ECO:0000313" key="3">
    <source>
        <dbReference type="Proteomes" id="UP000199259"/>
    </source>
</evidence>
<dbReference type="PROSITE" id="PS51257">
    <property type="entry name" value="PROKAR_LIPOPROTEIN"/>
    <property type="match status" value="1"/>
</dbReference>
<dbReference type="GO" id="GO:0120147">
    <property type="term" value="F:formylglycine-generating oxidase activity"/>
    <property type="evidence" value="ECO:0007669"/>
    <property type="project" value="TreeGrafter"/>
</dbReference>
<dbReference type="InterPro" id="IPR042095">
    <property type="entry name" value="SUMF_sf"/>
</dbReference>
<comment type="caution">
    <text evidence="2">The sequence shown here is derived from an EMBL/GenBank/DDBJ whole genome shotgun (WGS) entry which is preliminary data.</text>
</comment>
<dbReference type="Gene3D" id="3.90.1580.10">
    <property type="entry name" value="paralog of FGE (formylglycine-generating enzyme)"/>
    <property type="match status" value="1"/>
</dbReference>
<dbReference type="SUPFAM" id="SSF56436">
    <property type="entry name" value="C-type lectin-like"/>
    <property type="match status" value="1"/>
</dbReference>
<keyword evidence="3" id="KW-1185">Reference proteome</keyword>
<dbReference type="RefSeq" id="WP_238380781.1">
    <property type="nucleotide sequence ID" value="NZ_FNCA01000006.1"/>
</dbReference>
<proteinExistence type="predicted"/>
<name>A0A7Z7AXJ2_9EURY</name>
<dbReference type="InterPro" id="IPR051043">
    <property type="entry name" value="Sulfatase_Mod_Factor_Kinase"/>
</dbReference>
<dbReference type="InterPro" id="IPR016187">
    <property type="entry name" value="CTDL_fold"/>
</dbReference>
<gene>
    <name evidence="2" type="ORF">SAMN04488589_1992</name>
</gene>
<evidence type="ECO:0000259" key="1">
    <source>
        <dbReference type="Pfam" id="PF03781"/>
    </source>
</evidence>
<dbReference type="AlphaFoldDB" id="A0A7Z7AXJ2"/>
<organism evidence="2 3">
    <name type="scientific">Methanolobus vulcani</name>
    <dbReference type="NCBI Taxonomy" id="38026"/>
    <lineage>
        <taxon>Archaea</taxon>
        <taxon>Methanobacteriati</taxon>
        <taxon>Methanobacteriota</taxon>
        <taxon>Stenosarchaea group</taxon>
        <taxon>Methanomicrobia</taxon>
        <taxon>Methanosarcinales</taxon>
        <taxon>Methanosarcinaceae</taxon>
        <taxon>Methanolobus</taxon>
    </lineage>
</organism>